<organism evidence="1 2">
    <name type="scientific">Plectus sambesii</name>
    <dbReference type="NCBI Taxonomy" id="2011161"/>
    <lineage>
        <taxon>Eukaryota</taxon>
        <taxon>Metazoa</taxon>
        <taxon>Ecdysozoa</taxon>
        <taxon>Nematoda</taxon>
        <taxon>Chromadorea</taxon>
        <taxon>Plectida</taxon>
        <taxon>Plectina</taxon>
        <taxon>Plectoidea</taxon>
        <taxon>Plectidae</taxon>
        <taxon>Plectus</taxon>
    </lineage>
</organism>
<name>A0A914XCD0_9BILA</name>
<protein>
    <submittedName>
        <fullName evidence="2">Uncharacterized protein</fullName>
    </submittedName>
</protein>
<keyword evidence="1" id="KW-1185">Reference proteome</keyword>
<dbReference type="WBParaSite" id="PSAMB.scaffold754size41931.g8417.t1">
    <property type="protein sequence ID" value="PSAMB.scaffold754size41931.g8417.t1"/>
    <property type="gene ID" value="PSAMB.scaffold754size41931.g8417"/>
</dbReference>
<evidence type="ECO:0000313" key="2">
    <source>
        <dbReference type="WBParaSite" id="PSAMB.scaffold754size41931.g8417.t1"/>
    </source>
</evidence>
<dbReference type="Proteomes" id="UP000887566">
    <property type="component" value="Unplaced"/>
</dbReference>
<sequence length="104" mass="12178">MIWCLRSRKAMLRKALRRTDRMINTLVANRDSIAGEISALQWQFDNCVILNGKIRLQKKITRAEHNRTLMDSQIDNVLVVREALHTDLMVREALYTVKTVRQTL</sequence>
<evidence type="ECO:0000313" key="1">
    <source>
        <dbReference type="Proteomes" id="UP000887566"/>
    </source>
</evidence>
<accession>A0A914XCD0</accession>
<proteinExistence type="predicted"/>
<reference evidence="2" key="1">
    <citation type="submission" date="2022-11" db="UniProtKB">
        <authorList>
            <consortium name="WormBaseParasite"/>
        </authorList>
    </citation>
    <scope>IDENTIFICATION</scope>
</reference>
<dbReference type="AlphaFoldDB" id="A0A914XCD0"/>